<name>A0A085NDQ0_9BILA</name>
<accession>A0A085NDQ0</accession>
<dbReference type="EMBL" id="KL367513">
    <property type="protein sequence ID" value="KFD67596.1"/>
    <property type="molecule type" value="Genomic_DNA"/>
</dbReference>
<organism evidence="1">
    <name type="scientific">Trichuris suis</name>
    <name type="common">pig whipworm</name>
    <dbReference type="NCBI Taxonomy" id="68888"/>
    <lineage>
        <taxon>Eukaryota</taxon>
        <taxon>Metazoa</taxon>
        <taxon>Ecdysozoa</taxon>
        <taxon>Nematoda</taxon>
        <taxon>Enoplea</taxon>
        <taxon>Dorylaimia</taxon>
        <taxon>Trichinellida</taxon>
        <taxon>Trichuridae</taxon>
        <taxon>Trichuris</taxon>
    </lineage>
</organism>
<dbReference type="Proteomes" id="UP000030758">
    <property type="component" value="Unassembled WGS sequence"/>
</dbReference>
<gene>
    <name evidence="1" type="ORF">M514_03465</name>
</gene>
<protein>
    <submittedName>
        <fullName evidence="1">Uncharacterized protein</fullName>
    </submittedName>
</protein>
<reference evidence="1" key="1">
    <citation type="journal article" date="2014" name="Nat. Genet.">
        <title>Genome and transcriptome of the porcine whipworm Trichuris suis.</title>
        <authorList>
            <person name="Jex A.R."/>
            <person name="Nejsum P."/>
            <person name="Schwarz E.M."/>
            <person name="Hu L."/>
            <person name="Young N.D."/>
            <person name="Hall R.S."/>
            <person name="Korhonen P.K."/>
            <person name="Liao S."/>
            <person name="Thamsborg S."/>
            <person name="Xia J."/>
            <person name="Xu P."/>
            <person name="Wang S."/>
            <person name="Scheerlinck J.P."/>
            <person name="Hofmann A."/>
            <person name="Sternberg P.W."/>
            <person name="Wang J."/>
            <person name="Gasser R.B."/>
        </authorList>
    </citation>
    <scope>NUCLEOTIDE SEQUENCE [LARGE SCALE GENOMIC DNA]</scope>
    <source>
        <strain evidence="1">DCEP-RM93F</strain>
    </source>
</reference>
<sequence length="138" mass="15283">MTPRTVMTKVRQGQREIDAFTAADWAVVRKRNIPLAFRFSIRCAIEQCDLQNLNFLQPTVAHAAQSKRRPLPSSVGNLPIAACCSANWFGTLPKPFKFEKLIFVPANPQSQTDLFAWGDIKFAINNKGNSAFACPDGG</sequence>
<dbReference type="AlphaFoldDB" id="A0A085NDQ0"/>
<evidence type="ECO:0000313" key="1">
    <source>
        <dbReference type="EMBL" id="KFD67596.1"/>
    </source>
</evidence>
<proteinExistence type="predicted"/>